<gene>
    <name evidence="2" type="primary">cinA_1</name>
    <name evidence="2" type="ORF">Lery_0134</name>
</gene>
<dbReference type="STRING" id="448.Lery_0134"/>
<comment type="caution">
    <text evidence="2">The sequence shown here is derived from an EMBL/GenBank/DDBJ whole genome shotgun (WGS) entry which is preliminary data.</text>
</comment>
<name>A0A0W0TWM0_LEGER</name>
<dbReference type="AlphaFoldDB" id="A0A0W0TWM0"/>
<proteinExistence type="predicted"/>
<feature type="domain" description="CinA C-terminal" evidence="1">
    <location>
        <begin position="7"/>
        <end position="157"/>
    </location>
</feature>
<dbReference type="PATRIC" id="fig|448.7.peg.140"/>
<dbReference type="NCBIfam" id="TIGR00199">
    <property type="entry name" value="PncC_domain"/>
    <property type="match status" value="1"/>
</dbReference>
<evidence type="ECO:0000259" key="1">
    <source>
        <dbReference type="Pfam" id="PF02464"/>
    </source>
</evidence>
<accession>A0A0W0TWM0</accession>
<evidence type="ECO:0000313" key="2">
    <source>
        <dbReference type="EMBL" id="KTD00026.1"/>
    </source>
</evidence>
<dbReference type="Proteomes" id="UP000054773">
    <property type="component" value="Unassembled WGS sequence"/>
</dbReference>
<dbReference type="Pfam" id="PF02464">
    <property type="entry name" value="CinA"/>
    <property type="match status" value="1"/>
</dbReference>
<dbReference type="InterPro" id="IPR036653">
    <property type="entry name" value="CinA-like_C"/>
</dbReference>
<organism evidence="2 3">
    <name type="scientific">Legionella erythra</name>
    <dbReference type="NCBI Taxonomy" id="448"/>
    <lineage>
        <taxon>Bacteria</taxon>
        <taxon>Pseudomonadati</taxon>
        <taxon>Pseudomonadota</taxon>
        <taxon>Gammaproteobacteria</taxon>
        <taxon>Legionellales</taxon>
        <taxon>Legionellaceae</taxon>
        <taxon>Legionella</taxon>
    </lineage>
</organism>
<dbReference type="Gene3D" id="3.90.950.20">
    <property type="entry name" value="CinA-like"/>
    <property type="match status" value="1"/>
</dbReference>
<sequence>MNEVIEPLLKSLTDLLREKKLIITTAESCTGGLIASLLTELPGSSAWFDRGFVTYSNEAKQELLGVNPVVLAQYGAVSLQTAEAMAAGALTHSHAHVALAVTGIAGPDGGTQAKPVGTVCFAFAERGGLMQSRSCLYSPSSRSQIRFLSCVEALHGMIFLLNQAYPQT</sequence>
<keyword evidence="3" id="KW-1185">Reference proteome</keyword>
<dbReference type="EMBL" id="LNYA01000001">
    <property type="protein sequence ID" value="KTD00026.1"/>
    <property type="molecule type" value="Genomic_DNA"/>
</dbReference>
<dbReference type="OrthoDB" id="9801454at2"/>
<dbReference type="InterPro" id="IPR008136">
    <property type="entry name" value="CinA_C"/>
</dbReference>
<dbReference type="RefSeq" id="WP_058525319.1">
    <property type="nucleotide sequence ID" value="NZ_CAAAHY010000004.1"/>
</dbReference>
<dbReference type="SUPFAM" id="SSF142433">
    <property type="entry name" value="CinA-like"/>
    <property type="match status" value="1"/>
</dbReference>
<reference evidence="2 3" key="1">
    <citation type="submission" date="2015-11" db="EMBL/GenBank/DDBJ databases">
        <title>Genomic analysis of 38 Legionella species identifies large and diverse effector repertoires.</title>
        <authorList>
            <person name="Burstein D."/>
            <person name="Amaro F."/>
            <person name="Zusman T."/>
            <person name="Lifshitz Z."/>
            <person name="Cohen O."/>
            <person name="Gilbert J.A."/>
            <person name="Pupko T."/>
            <person name="Shuman H.A."/>
            <person name="Segal G."/>
        </authorList>
    </citation>
    <scope>NUCLEOTIDE SEQUENCE [LARGE SCALE GENOMIC DNA]</scope>
    <source>
        <strain evidence="2 3">SE-32A-C8</strain>
    </source>
</reference>
<protein>
    <submittedName>
        <fullName evidence="2">Competence-damage inducible protein CinA</fullName>
    </submittedName>
</protein>
<evidence type="ECO:0000313" key="3">
    <source>
        <dbReference type="Proteomes" id="UP000054773"/>
    </source>
</evidence>